<dbReference type="eggNOG" id="ENOG5033PIV">
    <property type="taxonomic scope" value="Bacteria"/>
</dbReference>
<proteinExistence type="predicted"/>
<dbReference type="Proteomes" id="UP000009315">
    <property type="component" value="Unassembled WGS sequence"/>
</dbReference>
<dbReference type="AlphaFoldDB" id="K8EFT1"/>
<accession>K8EFT1</accession>
<comment type="caution">
    <text evidence="2">The sequence shown here is derived from an EMBL/GenBank/DDBJ whole genome shotgun (WGS) entry which is preliminary data.</text>
</comment>
<name>K8EFT1_9FIRM</name>
<sequence length="536" mass="61464">MDPSQLHLLLDYDPGLGGYPLRFFRATPGVLRPESEQVQQYAGQKFLGESQLALAYGGELLKDKVFTVRFLVRQFTVQQINFMRNELTVQNISLLDFYGMGRDLQELVRHLPPGAAAARFEVLRRVVDEFLPLFRRIERDPQRALQRITVHKPLHRAGRVSLHMLDQAARRTGQWQWLDGPVDRVLLPALLPVEENVVSYDTPDNRFLLQLVGQMRREATLLKKQLAAEIAHQTRRAAELKGGFREWVLEQAARARRGVQYLAGVENTMDGLMQSSFLRYLPVLTLCQSRDVQTLHPLYRQARRLARRLKSGLRLADQVIAVDEAALPVHTRSINTLYEYWVAMSVVRALVELGFVPLVKNGAQLVGDEESFNYNLKENGVVELQAKRGGHLLVWYARHYPRLDYSPAALLGAYPYRIAGSWQCKDCPDVAIEYYPPGVPTPEIITLDATFSHDPRKLQEKQYYTDTIRSRTSPHQFEDEWDFPVREAWAVYPDDYYPPARRSRTTGGELGLVPGPGAAERLRRWLAERLQDVWGL</sequence>
<dbReference type="InterPro" id="IPR018633">
    <property type="entry name" value="DUF2357"/>
</dbReference>
<dbReference type="Pfam" id="PF09823">
    <property type="entry name" value="DUF2357"/>
    <property type="match status" value="1"/>
</dbReference>
<feature type="domain" description="DUF2357" evidence="1">
    <location>
        <begin position="117"/>
        <end position="239"/>
    </location>
</feature>
<dbReference type="EMBL" id="CAOS01000003">
    <property type="protein sequence ID" value="CCO07551.1"/>
    <property type="molecule type" value="Genomic_DNA"/>
</dbReference>
<keyword evidence="3" id="KW-1185">Reference proteome</keyword>
<gene>
    <name evidence="2" type="ORF">DESHY_110497</name>
</gene>
<evidence type="ECO:0000259" key="1">
    <source>
        <dbReference type="Pfam" id="PF09823"/>
    </source>
</evidence>
<reference evidence="2 3" key="1">
    <citation type="journal article" date="2013" name="Genome Announc.">
        <title>Genome Sequence of the Sulfate-Reducing Bacterium Desulfotomaculum hydrothermale Lam5(T).</title>
        <authorList>
            <person name="Amin O."/>
            <person name="Fardeau M.L."/>
            <person name="Valette O."/>
            <person name="Hirschler-Rea A."/>
            <person name="Barbe V."/>
            <person name="Medigue C."/>
            <person name="Vacherie B."/>
            <person name="Ollivier B."/>
            <person name="Bertin P.N."/>
            <person name="Dolla A."/>
        </authorList>
    </citation>
    <scope>NUCLEOTIDE SEQUENCE [LARGE SCALE GENOMIC DNA]</scope>
    <source>
        <strain evidence="3">Lam5 / DSM 18033</strain>
    </source>
</reference>
<evidence type="ECO:0000313" key="3">
    <source>
        <dbReference type="Proteomes" id="UP000009315"/>
    </source>
</evidence>
<dbReference type="RefSeq" id="WP_008410468.1">
    <property type="nucleotide sequence ID" value="NZ_CAOS01000003.1"/>
</dbReference>
<organism evidence="2 3">
    <name type="scientific">Desulforamulus hydrothermalis Lam5 = DSM 18033</name>
    <dbReference type="NCBI Taxonomy" id="1121428"/>
    <lineage>
        <taxon>Bacteria</taxon>
        <taxon>Bacillati</taxon>
        <taxon>Bacillota</taxon>
        <taxon>Clostridia</taxon>
        <taxon>Eubacteriales</taxon>
        <taxon>Peptococcaceae</taxon>
        <taxon>Desulforamulus</taxon>
    </lineage>
</organism>
<protein>
    <recommendedName>
        <fullName evidence="1">DUF2357 domain-containing protein</fullName>
    </recommendedName>
</protein>
<evidence type="ECO:0000313" key="2">
    <source>
        <dbReference type="EMBL" id="CCO07551.1"/>
    </source>
</evidence>